<gene>
    <name evidence="4" type="ORF">GCM10008955_36080</name>
</gene>
<feature type="region of interest" description="Disordered" evidence="1">
    <location>
        <begin position="127"/>
        <end position="146"/>
    </location>
</feature>
<evidence type="ECO:0000259" key="3">
    <source>
        <dbReference type="Pfam" id="PF13476"/>
    </source>
</evidence>
<feature type="domain" description="Rad50/SbcC-type AAA" evidence="3">
    <location>
        <begin position="12"/>
        <end position="51"/>
    </location>
</feature>
<evidence type="ECO:0000256" key="1">
    <source>
        <dbReference type="SAM" id="MobiDB-lite"/>
    </source>
</evidence>
<dbReference type="PANTHER" id="PTHR32182">
    <property type="entry name" value="DNA REPLICATION AND REPAIR PROTEIN RECF"/>
    <property type="match status" value="1"/>
</dbReference>
<feature type="compositionally biased region" description="Polar residues" evidence="1">
    <location>
        <begin position="129"/>
        <end position="144"/>
    </location>
</feature>
<accession>A0ABQ2F145</accession>
<feature type="domain" description="ATPase AAA-type core" evidence="2">
    <location>
        <begin position="268"/>
        <end position="345"/>
    </location>
</feature>
<dbReference type="InterPro" id="IPR027417">
    <property type="entry name" value="P-loop_NTPase"/>
</dbReference>
<dbReference type="InterPro" id="IPR003959">
    <property type="entry name" value="ATPase_AAA_core"/>
</dbReference>
<organism evidence="4 5">
    <name type="scientific">Deinococcus malanensis</name>
    <dbReference type="NCBI Taxonomy" id="1706855"/>
    <lineage>
        <taxon>Bacteria</taxon>
        <taxon>Thermotogati</taxon>
        <taxon>Deinococcota</taxon>
        <taxon>Deinococci</taxon>
        <taxon>Deinococcales</taxon>
        <taxon>Deinococcaceae</taxon>
        <taxon>Deinococcus</taxon>
    </lineage>
</organism>
<dbReference type="Gene3D" id="3.40.50.300">
    <property type="entry name" value="P-loop containing nucleotide triphosphate hydrolases"/>
    <property type="match status" value="2"/>
</dbReference>
<dbReference type="SUPFAM" id="SSF52540">
    <property type="entry name" value="P-loop containing nucleoside triphosphate hydrolases"/>
    <property type="match status" value="1"/>
</dbReference>
<reference evidence="5" key="1">
    <citation type="journal article" date="2019" name="Int. J. Syst. Evol. Microbiol.">
        <title>The Global Catalogue of Microorganisms (GCM) 10K type strain sequencing project: providing services to taxonomists for standard genome sequencing and annotation.</title>
        <authorList>
            <consortium name="The Broad Institute Genomics Platform"/>
            <consortium name="The Broad Institute Genome Sequencing Center for Infectious Disease"/>
            <person name="Wu L."/>
            <person name="Ma J."/>
        </authorList>
    </citation>
    <scope>NUCLEOTIDE SEQUENCE [LARGE SCALE GENOMIC DNA]</scope>
    <source>
        <strain evidence="5">JCM 30331</strain>
    </source>
</reference>
<comment type="caution">
    <text evidence="4">The sequence shown here is derived from an EMBL/GenBank/DDBJ whole genome shotgun (WGS) entry which is preliminary data.</text>
</comment>
<dbReference type="Pfam" id="PF13476">
    <property type="entry name" value="AAA_23"/>
    <property type="match status" value="1"/>
</dbReference>
<sequence>MISGPVKVHLRSVRIADFRGLRDVELDLNRGLTIITGLNGSGKTSLIDALSSWPVPVRKLQQVISIARNGDAARRSAPEHMNAELDLYACEPDVAWAGVPSNTRRARLKIQNTGLISVELVPPPAREPNTFSAVTRRTESSSTPAGPHVGMALPVDYLWLAYGTQHDAAHAVAFNEMYRYLPAVVHIPNGLTLSTGERGARVGNVADAALERILDARLAQDSRRSAAELRGVELTISEMARTLWPAVDMQVHIDLPEGSFPEISVIVGGQPVMMNELSSGQLWVLTTAILLVAGQEHDGRPMLVLLDEPGSHMHLSAVQTIRQALLRLSEVHQVVYTTHNDHLVSQAPPGSLRIARRRRQVITCVAPSDITDEDSLSELLPLLYAKRQELLEVISKNENLLIVEGQSEHTYLTMMRTLVDPTGQLMPADVRVIDAETIGIIDKLVKLCPFSCNVTVLMDSNPDDQSVRRAKEKVEDVLAARGKHEMILHPTGERQADIEDTFQREEFLRLAERALGVPFGTIEVPEAERLTPQLDGWLRRQGRQGKHGSLARPIAALARPEDLRRSTESFESLLRRIGEAFQGGQERLG</sequence>
<dbReference type="Pfam" id="PF13304">
    <property type="entry name" value="AAA_21"/>
    <property type="match status" value="1"/>
</dbReference>
<evidence type="ECO:0008006" key="6">
    <source>
        <dbReference type="Google" id="ProtNLM"/>
    </source>
</evidence>
<dbReference type="RefSeq" id="WP_189011274.1">
    <property type="nucleotide sequence ID" value="NZ_BMPP01000019.1"/>
</dbReference>
<dbReference type="InterPro" id="IPR038729">
    <property type="entry name" value="Rad50/SbcC_AAA"/>
</dbReference>
<dbReference type="EMBL" id="BMPP01000019">
    <property type="protein sequence ID" value="GGK39016.1"/>
    <property type="molecule type" value="Genomic_DNA"/>
</dbReference>
<evidence type="ECO:0000259" key="2">
    <source>
        <dbReference type="Pfam" id="PF13304"/>
    </source>
</evidence>
<keyword evidence="5" id="KW-1185">Reference proteome</keyword>
<evidence type="ECO:0000313" key="4">
    <source>
        <dbReference type="EMBL" id="GGK39016.1"/>
    </source>
</evidence>
<dbReference type="Proteomes" id="UP000647587">
    <property type="component" value="Unassembled WGS sequence"/>
</dbReference>
<protein>
    <recommendedName>
        <fullName evidence="6">DUF2813 domain-containing protein</fullName>
    </recommendedName>
</protein>
<evidence type="ECO:0000313" key="5">
    <source>
        <dbReference type="Proteomes" id="UP000647587"/>
    </source>
</evidence>
<dbReference type="CDD" id="cd00267">
    <property type="entry name" value="ABC_ATPase"/>
    <property type="match status" value="1"/>
</dbReference>
<proteinExistence type="predicted"/>
<dbReference type="PANTHER" id="PTHR32182:SF22">
    <property type="entry name" value="ATP-DEPENDENT ENDONUCLEASE, OLD FAMILY-RELATED"/>
    <property type="match status" value="1"/>
</dbReference>
<name>A0ABQ2F145_9DEIO</name>